<dbReference type="Proteomes" id="UP000295717">
    <property type="component" value="Unassembled WGS sequence"/>
</dbReference>
<dbReference type="NCBIfam" id="NF000927">
    <property type="entry name" value="PRK00092.1-1"/>
    <property type="match status" value="1"/>
</dbReference>
<dbReference type="EMBL" id="SMAO01000008">
    <property type="protein sequence ID" value="TCT19495.1"/>
    <property type="molecule type" value="Genomic_DNA"/>
</dbReference>
<comment type="similarity">
    <text evidence="3">Belongs to the RimP family.</text>
</comment>
<dbReference type="InterPro" id="IPR036847">
    <property type="entry name" value="RimP_C_sf"/>
</dbReference>
<dbReference type="Gene3D" id="3.30.300.70">
    <property type="entry name" value="RimP-like superfamily, N-terminal"/>
    <property type="match status" value="1"/>
</dbReference>
<comment type="function">
    <text evidence="3">Required for maturation of 30S ribosomal subunits.</text>
</comment>
<dbReference type="CDD" id="cd01734">
    <property type="entry name" value="YlxS_C"/>
    <property type="match status" value="1"/>
</dbReference>
<evidence type="ECO:0000313" key="6">
    <source>
        <dbReference type="EMBL" id="TCT19495.1"/>
    </source>
</evidence>
<keyword evidence="2 3" id="KW-0690">Ribosome biogenesis</keyword>
<dbReference type="Pfam" id="PF17384">
    <property type="entry name" value="DUF150_C"/>
    <property type="match status" value="1"/>
</dbReference>
<proteinExistence type="inferred from homology"/>
<dbReference type="GO" id="GO:0006412">
    <property type="term" value="P:translation"/>
    <property type="evidence" value="ECO:0007669"/>
    <property type="project" value="TreeGrafter"/>
</dbReference>
<dbReference type="GO" id="GO:0000028">
    <property type="term" value="P:ribosomal small subunit assembly"/>
    <property type="evidence" value="ECO:0007669"/>
    <property type="project" value="TreeGrafter"/>
</dbReference>
<dbReference type="HAMAP" id="MF_01077">
    <property type="entry name" value="RimP"/>
    <property type="match status" value="1"/>
</dbReference>
<feature type="domain" description="Ribosome maturation factor RimP N-terminal" evidence="4">
    <location>
        <begin position="13"/>
        <end position="84"/>
    </location>
</feature>
<comment type="subcellular location">
    <subcellularLocation>
        <location evidence="3">Cytoplasm</location>
    </subcellularLocation>
</comment>
<dbReference type="InterPro" id="IPR028998">
    <property type="entry name" value="RimP_C"/>
</dbReference>
<dbReference type="InterPro" id="IPR028989">
    <property type="entry name" value="RimP_N"/>
</dbReference>
<dbReference type="SUPFAM" id="SSF75420">
    <property type="entry name" value="YhbC-like, N-terminal domain"/>
    <property type="match status" value="1"/>
</dbReference>
<dbReference type="InterPro" id="IPR035956">
    <property type="entry name" value="RimP_N_sf"/>
</dbReference>
<keyword evidence="1 3" id="KW-0963">Cytoplasm</keyword>
<dbReference type="InterPro" id="IPR003728">
    <property type="entry name" value="Ribosome_maturation_RimP"/>
</dbReference>
<evidence type="ECO:0000259" key="5">
    <source>
        <dbReference type="Pfam" id="PF17384"/>
    </source>
</evidence>
<protein>
    <recommendedName>
        <fullName evidence="3">Ribosome maturation factor RimP</fullName>
    </recommendedName>
</protein>
<evidence type="ECO:0000256" key="1">
    <source>
        <dbReference type="ARBA" id="ARBA00022490"/>
    </source>
</evidence>
<dbReference type="FunFam" id="3.30.300.70:FF:000001">
    <property type="entry name" value="Ribosome maturation factor RimP"/>
    <property type="match status" value="1"/>
</dbReference>
<dbReference type="AlphaFoldDB" id="A0A4R3MTV9"/>
<reference evidence="6 7" key="1">
    <citation type="submission" date="2019-03" db="EMBL/GenBank/DDBJ databases">
        <title>Genomic Encyclopedia of Type Strains, Phase IV (KMG-IV): sequencing the most valuable type-strain genomes for metagenomic binning, comparative biology and taxonomic classification.</title>
        <authorList>
            <person name="Goeker M."/>
        </authorList>
    </citation>
    <scope>NUCLEOTIDE SEQUENCE [LARGE SCALE GENOMIC DNA]</scope>
    <source>
        <strain evidence="6 7">DSM 13587</strain>
    </source>
</reference>
<sequence>MQSADGNLITLTRRVVEPMGYELVNVEFFQHGAGGATLRVYIDHERGITLDDCAAVSHQLSGVLDVEDPLPGHYDLEVSSPGLDRPLVFPEHFARFAGSRVRIRLAEKLDGRRRLEGLLQGCESGIVRLDAEGRLWEIPLTSVESARLVPEF</sequence>
<feature type="domain" description="Ribosome maturation factor RimP C-terminal" evidence="5">
    <location>
        <begin position="89"/>
        <end position="152"/>
    </location>
</feature>
<evidence type="ECO:0000256" key="3">
    <source>
        <dbReference type="HAMAP-Rule" id="MF_01077"/>
    </source>
</evidence>
<dbReference type="Gene3D" id="2.30.30.180">
    <property type="entry name" value="Ribosome maturation factor RimP, C-terminal domain"/>
    <property type="match status" value="1"/>
</dbReference>
<dbReference type="OrthoDB" id="9805006at2"/>
<comment type="caution">
    <text evidence="6">The sequence shown here is derived from an EMBL/GenBank/DDBJ whole genome shotgun (WGS) entry which is preliminary data.</text>
</comment>
<keyword evidence="7" id="KW-1185">Reference proteome</keyword>
<evidence type="ECO:0000313" key="7">
    <source>
        <dbReference type="Proteomes" id="UP000295717"/>
    </source>
</evidence>
<dbReference type="PANTHER" id="PTHR33867:SF1">
    <property type="entry name" value="RIBOSOME MATURATION FACTOR RIMP"/>
    <property type="match status" value="1"/>
</dbReference>
<dbReference type="SUPFAM" id="SSF74942">
    <property type="entry name" value="YhbC-like, C-terminal domain"/>
    <property type="match status" value="1"/>
</dbReference>
<gene>
    <name evidence="3" type="primary">rimP</name>
    <name evidence="6" type="ORF">EDC35_108102</name>
</gene>
<organism evidence="6 7">
    <name type="scientific">Thiobaca trueperi</name>
    <dbReference type="NCBI Taxonomy" id="127458"/>
    <lineage>
        <taxon>Bacteria</taxon>
        <taxon>Pseudomonadati</taxon>
        <taxon>Pseudomonadota</taxon>
        <taxon>Gammaproteobacteria</taxon>
        <taxon>Chromatiales</taxon>
        <taxon>Chromatiaceae</taxon>
        <taxon>Thiobaca</taxon>
    </lineage>
</organism>
<dbReference type="RefSeq" id="WP_132978005.1">
    <property type="nucleotide sequence ID" value="NZ_SMAO01000008.1"/>
</dbReference>
<dbReference type="GO" id="GO:0005829">
    <property type="term" value="C:cytosol"/>
    <property type="evidence" value="ECO:0007669"/>
    <property type="project" value="TreeGrafter"/>
</dbReference>
<accession>A0A4R3MTV9</accession>
<dbReference type="Pfam" id="PF02576">
    <property type="entry name" value="RimP_N"/>
    <property type="match status" value="1"/>
</dbReference>
<evidence type="ECO:0000256" key="2">
    <source>
        <dbReference type="ARBA" id="ARBA00022517"/>
    </source>
</evidence>
<evidence type="ECO:0000259" key="4">
    <source>
        <dbReference type="Pfam" id="PF02576"/>
    </source>
</evidence>
<name>A0A4R3MTV9_9GAMM</name>
<dbReference type="PANTHER" id="PTHR33867">
    <property type="entry name" value="RIBOSOME MATURATION FACTOR RIMP"/>
    <property type="match status" value="1"/>
</dbReference>